<evidence type="ECO:0000256" key="4">
    <source>
        <dbReference type="SAM" id="MobiDB-lite"/>
    </source>
</evidence>
<dbReference type="Proteomes" id="UP001303115">
    <property type="component" value="Unassembled WGS sequence"/>
</dbReference>
<dbReference type="EMBL" id="MU854352">
    <property type="protein sequence ID" value="KAK4041737.1"/>
    <property type="molecule type" value="Genomic_DNA"/>
</dbReference>
<dbReference type="InterPro" id="IPR050883">
    <property type="entry name" value="PNGase"/>
</dbReference>
<comment type="caution">
    <text evidence="6">The sequence shown here is derived from an EMBL/GenBank/DDBJ whole genome shotgun (WGS) entry which is preliminary data.</text>
</comment>
<dbReference type="InterPro" id="IPR038765">
    <property type="entry name" value="Papain-like_cys_pep_sf"/>
</dbReference>
<keyword evidence="7" id="KW-1185">Reference proteome</keyword>
<dbReference type="SUPFAM" id="SSF54001">
    <property type="entry name" value="Cysteine proteinases"/>
    <property type="match status" value="1"/>
</dbReference>
<dbReference type="GO" id="GO:0046872">
    <property type="term" value="F:metal ion binding"/>
    <property type="evidence" value="ECO:0007669"/>
    <property type="project" value="UniProtKB-KW"/>
</dbReference>
<dbReference type="FunFam" id="3.10.620.30:FF:000004">
    <property type="entry name" value="Peptidase (PNG1)"/>
    <property type="match status" value="1"/>
</dbReference>
<keyword evidence="3" id="KW-0862">Zinc</keyword>
<evidence type="ECO:0000256" key="2">
    <source>
        <dbReference type="ARBA" id="ARBA00022723"/>
    </source>
</evidence>
<protein>
    <submittedName>
        <fullName evidence="6">Protein PNG1</fullName>
    </submittedName>
</protein>
<dbReference type="InterPro" id="IPR002931">
    <property type="entry name" value="Transglutaminase-like"/>
</dbReference>
<dbReference type="AlphaFoldDB" id="A0AAN6ST95"/>
<feature type="domain" description="Transglutaminase-like" evidence="5">
    <location>
        <begin position="690"/>
        <end position="745"/>
    </location>
</feature>
<evidence type="ECO:0000313" key="7">
    <source>
        <dbReference type="Proteomes" id="UP001303115"/>
    </source>
</evidence>
<dbReference type="PANTHER" id="PTHR12143:SF19">
    <property type="entry name" value="PEPTIDE-N(4)-(N-ACETYL-BETA-GLUCOSAMINYL)ASPARAGINE AMIDASE"/>
    <property type="match status" value="1"/>
</dbReference>
<reference evidence="7" key="1">
    <citation type="journal article" date="2023" name="Mol. Phylogenet. Evol.">
        <title>Genome-scale phylogeny and comparative genomics of the fungal order Sordariales.</title>
        <authorList>
            <person name="Hensen N."/>
            <person name="Bonometti L."/>
            <person name="Westerberg I."/>
            <person name="Brannstrom I.O."/>
            <person name="Guillou S."/>
            <person name="Cros-Aarteil S."/>
            <person name="Calhoun S."/>
            <person name="Haridas S."/>
            <person name="Kuo A."/>
            <person name="Mondo S."/>
            <person name="Pangilinan J."/>
            <person name="Riley R."/>
            <person name="LaButti K."/>
            <person name="Andreopoulos B."/>
            <person name="Lipzen A."/>
            <person name="Chen C."/>
            <person name="Yan M."/>
            <person name="Daum C."/>
            <person name="Ng V."/>
            <person name="Clum A."/>
            <person name="Steindorff A."/>
            <person name="Ohm R.A."/>
            <person name="Martin F."/>
            <person name="Silar P."/>
            <person name="Natvig D.O."/>
            <person name="Lalanne C."/>
            <person name="Gautier V."/>
            <person name="Ament-Velasquez S.L."/>
            <person name="Kruys A."/>
            <person name="Hutchinson M.I."/>
            <person name="Powell A.J."/>
            <person name="Barry K."/>
            <person name="Miller A.N."/>
            <person name="Grigoriev I.V."/>
            <person name="Debuchy R."/>
            <person name="Gladieux P."/>
            <person name="Hiltunen Thoren M."/>
            <person name="Johannesson H."/>
        </authorList>
    </citation>
    <scope>NUCLEOTIDE SEQUENCE [LARGE SCALE GENOMIC DNA]</scope>
    <source>
        <strain evidence="7">CBS 284.82</strain>
    </source>
</reference>
<evidence type="ECO:0000256" key="1">
    <source>
        <dbReference type="ARBA" id="ARBA00009390"/>
    </source>
</evidence>
<dbReference type="PANTHER" id="PTHR12143">
    <property type="entry name" value="PEPTIDE N-GLYCANASE PNGASE -RELATED"/>
    <property type="match status" value="1"/>
</dbReference>
<accession>A0AAN6ST95</accession>
<gene>
    <name evidence="6" type="ORF">C8A01DRAFT_14582</name>
</gene>
<organism evidence="6 7">
    <name type="scientific">Parachaetomium inaequale</name>
    <dbReference type="NCBI Taxonomy" id="2588326"/>
    <lineage>
        <taxon>Eukaryota</taxon>
        <taxon>Fungi</taxon>
        <taxon>Dikarya</taxon>
        <taxon>Ascomycota</taxon>
        <taxon>Pezizomycotina</taxon>
        <taxon>Sordariomycetes</taxon>
        <taxon>Sordariomycetidae</taxon>
        <taxon>Sordariales</taxon>
        <taxon>Chaetomiaceae</taxon>
        <taxon>Parachaetomium</taxon>
    </lineage>
</organism>
<dbReference type="GO" id="GO:0000224">
    <property type="term" value="F:peptide-N4-(N-acetyl-beta-glucosaminyl)asparagine amidase activity"/>
    <property type="evidence" value="ECO:0007669"/>
    <property type="project" value="TreeGrafter"/>
</dbReference>
<evidence type="ECO:0000259" key="5">
    <source>
        <dbReference type="SMART" id="SM00460"/>
    </source>
</evidence>
<comment type="similarity">
    <text evidence="1">Belongs to the transglutaminase-like superfamily. PNGase family.</text>
</comment>
<evidence type="ECO:0000313" key="6">
    <source>
        <dbReference type="EMBL" id="KAK4041737.1"/>
    </source>
</evidence>
<proteinExistence type="inferred from homology"/>
<dbReference type="Gene3D" id="2.20.25.10">
    <property type="match status" value="1"/>
</dbReference>
<feature type="region of interest" description="Disordered" evidence="4">
    <location>
        <begin position="852"/>
        <end position="885"/>
    </location>
</feature>
<keyword evidence="2" id="KW-0479">Metal-binding</keyword>
<dbReference type="Gene3D" id="3.10.620.30">
    <property type="match status" value="1"/>
</dbReference>
<dbReference type="Pfam" id="PF01841">
    <property type="entry name" value="Transglut_core"/>
    <property type="match status" value="1"/>
</dbReference>
<dbReference type="GO" id="GO:0005829">
    <property type="term" value="C:cytosol"/>
    <property type="evidence" value="ECO:0007669"/>
    <property type="project" value="TreeGrafter"/>
</dbReference>
<feature type="compositionally biased region" description="Acidic residues" evidence="4">
    <location>
        <begin position="229"/>
        <end position="258"/>
    </location>
</feature>
<name>A0AAN6ST95_9PEZI</name>
<dbReference type="GO" id="GO:0006516">
    <property type="term" value="P:glycoprotein catabolic process"/>
    <property type="evidence" value="ECO:0007669"/>
    <property type="project" value="TreeGrafter"/>
</dbReference>
<evidence type="ECO:0000256" key="3">
    <source>
        <dbReference type="ARBA" id="ARBA00022833"/>
    </source>
</evidence>
<sequence>MATTFRTSDLLSQTTTSLSGFFAAHKAEKQSNTWPNPELSIGRLITKLGKVSCWETKGPARDAFDELAPRIKSYLERSVEPISTWVTWSIYMFGKTQRSASPTIVFCCEVTAHRKEVRSIILESGLLDGYRGIKTGHMPRAPDYEQLIPLAPEDRSHHDEGGACMVEGIAARWNTGFCGGMKIFISESGGHTTVGGAIQTGGRFFYTTAAHAFQGCGRKAEEESPIAGTEEDDEDSGIEIDGYDDGDFDTNSDAESDYSDATSEQAEDAWPPLSLLGNSPTSGLLELSPPLRAPSLSECLRNSPTSDHLSLGTPFLTSLDDESRSHPGLDYALIEISHATHKRANGIFNQDYWLGSSTKRTMVETTALADAKKPKEARVLSATSRGVLTGTLSGTPVYSRSPNSTQFTMNYSAAFESPLQVGDCGAWVVDAETGDLYGHVVAGSPSTGRAIVVPFDSIFEDIRRRTGEQPRLPEAAAPKMELPDESFARDLTKRFEKLVAAKRREFLARTRNHPLDPPPYDKTPYPIARNLPVVPTPPQPADRDSHRFRAMIISLSNTPVKYENPGQLDEALQVVPLERIYSEAKEESQILQAEAESLGDNNDNNSRRPAWGYQDCIVRALMRWFNRSFFTWVNNPACGLCGSATVATGLTPPTDEERACGAARVELFGCVNPACGSDERFPRYSDAWTLLKTRRGRSGEWVNCFTMLCRALGARVRWVWNSEDHVWTEVYSEHRRRWVHVDVCEEAWDKPLLYTRGWGKKMSYCIAFSRDGATDVSRRYIRDAQHAASRARCPEAVLHYITAEVRSLRRANMPKDERARLAEEDRREEREMSGFIATSIVLDLCASAQAAQTAAEGGEPERSAAAQQGQTSGRGGRGGSEKKAGVSCGGALMPLMDSYPRQQRVANFPLQSEGSAFGWHFSPPFGHDVFIDEVGNESEQR</sequence>
<dbReference type="SMART" id="SM00460">
    <property type="entry name" value="TGc"/>
    <property type="match status" value="1"/>
</dbReference>
<feature type="region of interest" description="Disordered" evidence="4">
    <location>
        <begin position="216"/>
        <end position="275"/>
    </location>
</feature>
<dbReference type="GO" id="GO:0005634">
    <property type="term" value="C:nucleus"/>
    <property type="evidence" value="ECO:0007669"/>
    <property type="project" value="TreeGrafter"/>
</dbReference>